<dbReference type="PROSITE" id="PS50995">
    <property type="entry name" value="HTH_MARR_2"/>
    <property type="match status" value="1"/>
</dbReference>
<accession>A0ABW1V8N6</accession>
<keyword evidence="2" id="KW-0238">DNA-binding</keyword>
<protein>
    <submittedName>
        <fullName evidence="5">MarR family winged helix-turn-helix transcriptional regulator</fullName>
    </submittedName>
</protein>
<dbReference type="Proteomes" id="UP001596233">
    <property type="component" value="Unassembled WGS sequence"/>
</dbReference>
<dbReference type="InterPro" id="IPR036390">
    <property type="entry name" value="WH_DNA-bd_sf"/>
</dbReference>
<keyword evidence="1" id="KW-0805">Transcription regulation</keyword>
<feature type="domain" description="HTH marR-type" evidence="4">
    <location>
        <begin position="1"/>
        <end position="134"/>
    </location>
</feature>
<dbReference type="Gene3D" id="1.10.10.10">
    <property type="entry name" value="Winged helix-like DNA-binding domain superfamily/Winged helix DNA-binding domain"/>
    <property type="match status" value="1"/>
</dbReference>
<dbReference type="PANTHER" id="PTHR42756:SF1">
    <property type="entry name" value="TRANSCRIPTIONAL REPRESSOR OF EMRAB OPERON"/>
    <property type="match status" value="1"/>
</dbReference>
<evidence type="ECO:0000256" key="2">
    <source>
        <dbReference type="ARBA" id="ARBA00023125"/>
    </source>
</evidence>
<name>A0ABW1V8N6_9BACL</name>
<dbReference type="InterPro" id="IPR000835">
    <property type="entry name" value="HTH_MarR-typ"/>
</dbReference>
<sequence>MEQQMDVRDVINEMRAVQQQSKQFMERLTEHAQLSSNHVMLLMDLKLNGSMRITEISERFSITAGAATSMCDKLEQQQLVKRIREHQDRRVVQVALTEEGEKIIDLIFESLPAERLLEMLRIFKQIRNLMSTII</sequence>
<dbReference type="SUPFAM" id="SSF46785">
    <property type="entry name" value="Winged helix' DNA-binding domain"/>
    <property type="match status" value="1"/>
</dbReference>
<keyword evidence="3" id="KW-0804">Transcription</keyword>
<dbReference type="PANTHER" id="PTHR42756">
    <property type="entry name" value="TRANSCRIPTIONAL REGULATOR, MARR"/>
    <property type="match status" value="1"/>
</dbReference>
<evidence type="ECO:0000313" key="5">
    <source>
        <dbReference type="EMBL" id="MFC6334090.1"/>
    </source>
</evidence>
<dbReference type="RefSeq" id="WP_379236256.1">
    <property type="nucleotide sequence ID" value="NZ_JBHSTE010000005.1"/>
</dbReference>
<reference evidence="6" key="1">
    <citation type="journal article" date="2019" name="Int. J. Syst. Evol. Microbiol.">
        <title>The Global Catalogue of Microorganisms (GCM) 10K type strain sequencing project: providing services to taxonomists for standard genome sequencing and annotation.</title>
        <authorList>
            <consortium name="The Broad Institute Genomics Platform"/>
            <consortium name="The Broad Institute Genome Sequencing Center for Infectious Disease"/>
            <person name="Wu L."/>
            <person name="Ma J."/>
        </authorList>
    </citation>
    <scope>NUCLEOTIDE SEQUENCE [LARGE SCALE GENOMIC DNA]</scope>
    <source>
        <strain evidence="6">PCU 280</strain>
    </source>
</reference>
<evidence type="ECO:0000256" key="3">
    <source>
        <dbReference type="ARBA" id="ARBA00023163"/>
    </source>
</evidence>
<gene>
    <name evidence="5" type="ORF">ACFP56_15790</name>
</gene>
<organism evidence="5 6">
    <name type="scientific">Paenibacillus septentrionalis</name>
    <dbReference type="NCBI Taxonomy" id="429342"/>
    <lineage>
        <taxon>Bacteria</taxon>
        <taxon>Bacillati</taxon>
        <taxon>Bacillota</taxon>
        <taxon>Bacilli</taxon>
        <taxon>Bacillales</taxon>
        <taxon>Paenibacillaceae</taxon>
        <taxon>Paenibacillus</taxon>
    </lineage>
</organism>
<keyword evidence="6" id="KW-1185">Reference proteome</keyword>
<evidence type="ECO:0000259" key="4">
    <source>
        <dbReference type="PROSITE" id="PS50995"/>
    </source>
</evidence>
<dbReference type="PRINTS" id="PR00598">
    <property type="entry name" value="HTHMARR"/>
</dbReference>
<dbReference type="Pfam" id="PF01047">
    <property type="entry name" value="MarR"/>
    <property type="match status" value="1"/>
</dbReference>
<dbReference type="SMART" id="SM00347">
    <property type="entry name" value="HTH_MARR"/>
    <property type="match status" value="1"/>
</dbReference>
<evidence type="ECO:0000256" key="1">
    <source>
        <dbReference type="ARBA" id="ARBA00023015"/>
    </source>
</evidence>
<comment type="caution">
    <text evidence="5">The sequence shown here is derived from an EMBL/GenBank/DDBJ whole genome shotgun (WGS) entry which is preliminary data.</text>
</comment>
<proteinExistence type="predicted"/>
<dbReference type="EMBL" id="JBHSTE010000005">
    <property type="protein sequence ID" value="MFC6334090.1"/>
    <property type="molecule type" value="Genomic_DNA"/>
</dbReference>
<dbReference type="InterPro" id="IPR036388">
    <property type="entry name" value="WH-like_DNA-bd_sf"/>
</dbReference>
<evidence type="ECO:0000313" key="6">
    <source>
        <dbReference type="Proteomes" id="UP001596233"/>
    </source>
</evidence>